<proteinExistence type="predicted"/>
<evidence type="ECO:0008006" key="3">
    <source>
        <dbReference type="Google" id="ProtNLM"/>
    </source>
</evidence>
<sequence>SDIAALEPQLKTALYRHIQESITGSPKLELLHSRATYIAGQRKLASPMEFRPYLKVKGKTHRQALTSLVLSDHRLAIELLRRGTRTRSESVPRALRLCRFCLAAVEDPLHALFVCSASAELRAFRTSFW</sequence>
<dbReference type="InParanoid" id="A0A165IVW5"/>
<dbReference type="OrthoDB" id="3262758at2759"/>
<accession>A0A165IVW5</accession>
<keyword evidence="2" id="KW-1185">Reference proteome</keyword>
<feature type="non-terminal residue" evidence="1">
    <location>
        <position position="1"/>
    </location>
</feature>
<organism evidence="1 2">
    <name type="scientific">Exidia glandulosa HHB12029</name>
    <dbReference type="NCBI Taxonomy" id="1314781"/>
    <lineage>
        <taxon>Eukaryota</taxon>
        <taxon>Fungi</taxon>
        <taxon>Dikarya</taxon>
        <taxon>Basidiomycota</taxon>
        <taxon>Agaricomycotina</taxon>
        <taxon>Agaricomycetes</taxon>
        <taxon>Auriculariales</taxon>
        <taxon>Exidiaceae</taxon>
        <taxon>Exidia</taxon>
    </lineage>
</organism>
<dbReference type="Proteomes" id="UP000077266">
    <property type="component" value="Unassembled WGS sequence"/>
</dbReference>
<name>A0A165IVW5_EXIGL</name>
<protein>
    <recommendedName>
        <fullName evidence="3">Reverse transcriptase zinc-binding domain-containing protein</fullName>
    </recommendedName>
</protein>
<reference evidence="1 2" key="1">
    <citation type="journal article" date="2016" name="Mol. Biol. Evol.">
        <title>Comparative Genomics of Early-Diverging Mushroom-Forming Fungi Provides Insights into the Origins of Lignocellulose Decay Capabilities.</title>
        <authorList>
            <person name="Nagy L.G."/>
            <person name="Riley R."/>
            <person name="Tritt A."/>
            <person name="Adam C."/>
            <person name="Daum C."/>
            <person name="Floudas D."/>
            <person name="Sun H."/>
            <person name="Yadav J.S."/>
            <person name="Pangilinan J."/>
            <person name="Larsson K.H."/>
            <person name="Matsuura K."/>
            <person name="Barry K."/>
            <person name="Labutti K."/>
            <person name="Kuo R."/>
            <person name="Ohm R.A."/>
            <person name="Bhattacharya S.S."/>
            <person name="Shirouzu T."/>
            <person name="Yoshinaga Y."/>
            <person name="Martin F.M."/>
            <person name="Grigoriev I.V."/>
            <person name="Hibbett D.S."/>
        </authorList>
    </citation>
    <scope>NUCLEOTIDE SEQUENCE [LARGE SCALE GENOMIC DNA]</scope>
    <source>
        <strain evidence="1 2">HHB12029</strain>
    </source>
</reference>
<dbReference type="EMBL" id="KV425981">
    <property type="protein sequence ID" value="KZV93950.1"/>
    <property type="molecule type" value="Genomic_DNA"/>
</dbReference>
<dbReference type="AlphaFoldDB" id="A0A165IVW5"/>
<evidence type="ECO:0000313" key="2">
    <source>
        <dbReference type="Proteomes" id="UP000077266"/>
    </source>
</evidence>
<evidence type="ECO:0000313" key="1">
    <source>
        <dbReference type="EMBL" id="KZV93950.1"/>
    </source>
</evidence>
<gene>
    <name evidence="1" type="ORF">EXIGLDRAFT_592706</name>
</gene>
<feature type="non-terminal residue" evidence="1">
    <location>
        <position position="129"/>
    </location>
</feature>